<dbReference type="PANTHER" id="PTHR47529:SF1">
    <property type="entry name" value="PERIPLASMIC CHAPERONE PPID"/>
    <property type="match status" value="1"/>
</dbReference>
<proteinExistence type="inferred from homology"/>
<dbReference type="InterPro" id="IPR052029">
    <property type="entry name" value="PpiD_chaperone"/>
</dbReference>
<gene>
    <name evidence="14" type="ORF">F3N42_01350</name>
</gene>
<keyword evidence="2" id="KW-1003">Cell membrane</keyword>
<dbReference type="InterPro" id="IPR027304">
    <property type="entry name" value="Trigger_fact/SurA_dom_sf"/>
</dbReference>
<dbReference type="Proteomes" id="UP000325372">
    <property type="component" value="Unassembled WGS sequence"/>
</dbReference>
<dbReference type="Pfam" id="PF13624">
    <property type="entry name" value="SurA_N_3"/>
    <property type="match status" value="1"/>
</dbReference>
<organism evidence="14 15">
    <name type="scientific">Marinihelvus fidelis</name>
    <dbReference type="NCBI Taxonomy" id="2613842"/>
    <lineage>
        <taxon>Bacteria</taxon>
        <taxon>Pseudomonadati</taxon>
        <taxon>Pseudomonadota</taxon>
        <taxon>Gammaproteobacteria</taxon>
        <taxon>Chromatiales</taxon>
        <taxon>Wenzhouxiangellaceae</taxon>
        <taxon>Marinihelvus</taxon>
    </lineage>
</organism>
<dbReference type="InterPro" id="IPR000297">
    <property type="entry name" value="PPIase_PpiC"/>
</dbReference>
<dbReference type="InterPro" id="IPR046357">
    <property type="entry name" value="PPIase_dom_sf"/>
</dbReference>
<keyword evidence="7" id="KW-0143">Chaperone</keyword>
<keyword evidence="4 12" id="KW-0812">Transmembrane</keyword>
<dbReference type="SUPFAM" id="SSF54534">
    <property type="entry name" value="FKBP-like"/>
    <property type="match status" value="1"/>
</dbReference>
<dbReference type="GO" id="GO:0003755">
    <property type="term" value="F:peptidyl-prolyl cis-trans isomerase activity"/>
    <property type="evidence" value="ECO:0007669"/>
    <property type="project" value="UniProtKB-KW"/>
</dbReference>
<keyword evidence="5 12" id="KW-1133">Transmembrane helix</keyword>
<evidence type="ECO:0000256" key="10">
    <source>
        <dbReference type="ARBA" id="ARBA00042775"/>
    </source>
</evidence>
<reference evidence="14 15" key="1">
    <citation type="submission" date="2019-09" db="EMBL/GenBank/DDBJ databases">
        <title>Wenzhouxiangella sp. Genome sequencing and assembly.</title>
        <authorList>
            <person name="Zhang R."/>
        </authorList>
    </citation>
    <scope>NUCLEOTIDE SEQUENCE [LARGE SCALE GENOMIC DNA]</scope>
    <source>
        <strain evidence="14 15">W260</strain>
    </source>
</reference>
<evidence type="ECO:0000313" key="14">
    <source>
        <dbReference type="EMBL" id="KAA9133043.1"/>
    </source>
</evidence>
<comment type="similarity">
    <text evidence="8">Belongs to the PpiD chaperone family.</text>
</comment>
<dbReference type="Gene3D" id="1.10.4030.10">
    <property type="entry name" value="Porin chaperone SurA, peptide-binding domain"/>
    <property type="match status" value="1"/>
</dbReference>
<evidence type="ECO:0000256" key="1">
    <source>
        <dbReference type="ARBA" id="ARBA00004382"/>
    </source>
</evidence>
<dbReference type="PANTHER" id="PTHR47529">
    <property type="entry name" value="PEPTIDYL-PROLYL CIS-TRANS ISOMERASE D"/>
    <property type="match status" value="1"/>
</dbReference>
<feature type="domain" description="PpiC" evidence="13">
    <location>
        <begin position="265"/>
        <end position="368"/>
    </location>
</feature>
<dbReference type="AlphaFoldDB" id="A0A5N0TD80"/>
<dbReference type="InterPro" id="IPR023058">
    <property type="entry name" value="PPIase_PpiC_CS"/>
</dbReference>
<evidence type="ECO:0000313" key="15">
    <source>
        <dbReference type="Proteomes" id="UP000325372"/>
    </source>
</evidence>
<keyword evidence="11" id="KW-0697">Rotamase</keyword>
<evidence type="ECO:0000256" key="9">
    <source>
        <dbReference type="ARBA" id="ARBA00040743"/>
    </source>
</evidence>
<evidence type="ECO:0000256" key="4">
    <source>
        <dbReference type="ARBA" id="ARBA00022692"/>
    </source>
</evidence>
<dbReference type="EMBL" id="VYXP01000002">
    <property type="protein sequence ID" value="KAA9133043.1"/>
    <property type="molecule type" value="Genomic_DNA"/>
</dbReference>
<dbReference type="SUPFAM" id="SSF109998">
    <property type="entry name" value="Triger factor/SurA peptide-binding domain-like"/>
    <property type="match status" value="1"/>
</dbReference>
<evidence type="ECO:0000256" key="12">
    <source>
        <dbReference type="SAM" id="Phobius"/>
    </source>
</evidence>
<sequence>MLQSIRDRLTGILAIVILGILVIPFAFVGVNSYFSSGTGNLVALVNDQEITFNEFNQSFLDYRRRLQAQMGDAFDASRFDGEVARREHLDQMIDETLLRQVAADLNLSVDDERLAQQIRDIPAFQVDGQFNADVYQSRLIAFGQSPTQFEAQLRNDLAVSQLPSGIQASSFATNREVRKYVALSEQQRSFATIMVPADMDAVSTEFSDEDIEAWYADNSEQFRTPEQVVIEYLELDASSVAAGEPPNDDVLRDQFEAQKNRFMTPEQRRVSHILVEVAPDAGDAAVETARERAEDIASRARDGEDFAALAEETSDDIGSASLGGDLGFIEPGVMVEAFENAVYEISTENPVSDPVQTGFGWHIIKLTEVREAEGQSFEEARETLLAEYREDEVDRAFLGLADRLVDVIYEDPTTLEAAALDLGLEVQTVGPFGRMGGEGIAANPDVVEAAFSDLVLLQGSVSDPIDLDDHHLVMVRLAEHLPAAIPPLEDVREGVIAGLRAERARDEAEARANALLASLEDGASLEDLAAGAGLELEQVDSAARRQATPDRALVGNVFRLKRPAEGETVDAVVETGTGYALVSLQSVVDGVVDEDSPLATRQARMMVGNAAASFDAWALVRQLREQADIEIFEDNLSSGG</sequence>
<dbReference type="RefSeq" id="WP_150862604.1">
    <property type="nucleotide sequence ID" value="NZ_VYXP01000002.1"/>
</dbReference>
<evidence type="ECO:0000256" key="6">
    <source>
        <dbReference type="ARBA" id="ARBA00023136"/>
    </source>
</evidence>
<keyword evidence="6 12" id="KW-0472">Membrane</keyword>
<dbReference type="PROSITE" id="PS01096">
    <property type="entry name" value="PPIC_PPIASE_1"/>
    <property type="match status" value="1"/>
</dbReference>
<evidence type="ECO:0000256" key="5">
    <source>
        <dbReference type="ARBA" id="ARBA00022989"/>
    </source>
</evidence>
<evidence type="ECO:0000256" key="7">
    <source>
        <dbReference type="ARBA" id="ARBA00023186"/>
    </source>
</evidence>
<evidence type="ECO:0000256" key="11">
    <source>
        <dbReference type="PROSITE-ProRule" id="PRU00278"/>
    </source>
</evidence>
<dbReference type="GO" id="GO:0005886">
    <property type="term" value="C:plasma membrane"/>
    <property type="evidence" value="ECO:0007669"/>
    <property type="project" value="UniProtKB-SubCell"/>
</dbReference>
<comment type="caution">
    <text evidence="14">The sequence shown here is derived from an EMBL/GenBank/DDBJ whole genome shotgun (WGS) entry which is preliminary data.</text>
</comment>
<name>A0A5N0TD80_9GAMM</name>
<protein>
    <recommendedName>
        <fullName evidence="9">Periplasmic chaperone PpiD</fullName>
    </recommendedName>
    <alternativeName>
        <fullName evidence="10">Periplasmic folding chaperone</fullName>
    </alternativeName>
</protein>
<dbReference type="Gene3D" id="3.10.50.40">
    <property type="match status" value="1"/>
</dbReference>
<keyword evidence="15" id="KW-1185">Reference proteome</keyword>
<keyword evidence="3" id="KW-0997">Cell inner membrane</keyword>
<accession>A0A5N0TD80</accession>
<comment type="subcellular location">
    <subcellularLocation>
        <location evidence="1">Cell inner membrane</location>
        <topology evidence="1">Single-pass type II membrane protein</topology>
        <orientation evidence="1">Periplasmic side</orientation>
    </subcellularLocation>
</comment>
<feature type="transmembrane region" description="Helical" evidence="12">
    <location>
        <begin position="12"/>
        <end position="34"/>
    </location>
</feature>
<dbReference type="PROSITE" id="PS50198">
    <property type="entry name" value="PPIC_PPIASE_2"/>
    <property type="match status" value="1"/>
</dbReference>
<dbReference type="Pfam" id="PF00639">
    <property type="entry name" value="Rotamase"/>
    <property type="match status" value="1"/>
</dbReference>
<keyword evidence="11" id="KW-0413">Isomerase</keyword>
<evidence type="ECO:0000259" key="13">
    <source>
        <dbReference type="PROSITE" id="PS50198"/>
    </source>
</evidence>
<evidence type="ECO:0000256" key="8">
    <source>
        <dbReference type="ARBA" id="ARBA00038408"/>
    </source>
</evidence>
<evidence type="ECO:0000256" key="2">
    <source>
        <dbReference type="ARBA" id="ARBA00022475"/>
    </source>
</evidence>
<evidence type="ECO:0000256" key="3">
    <source>
        <dbReference type="ARBA" id="ARBA00022519"/>
    </source>
</evidence>